<keyword evidence="2" id="KW-1185">Reference proteome</keyword>
<dbReference type="PATRIC" id="fig|291169.3.peg.2795"/>
<name>A0A1E3GN56_9GAMM</name>
<dbReference type="AlphaFoldDB" id="A0A1E3GN56"/>
<protein>
    <recommendedName>
        <fullName evidence="3">TIGR02450 family Trp-rich protein</fullName>
    </recommendedName>
</protein>
<organism evidence="1 2">
    <name type="scientific">Methylophaga muralis</name>
    <dbReference type="NCBI Taxonomy" id="291169"/>
    <lineage>
        <taxon>Bacteria</taxon>
        <taxon>Pseudomonadati</taxon>
        <taxon>Pseudomonadota</taxon>
        <taxon>Gammaproteobacteria</taxon>
        <taxon>Thiotrichales</taxon>
        <taxon>Piscirickettsiaceae</taxon>
        <taxon>Methylophaga</taxon>
    </lineage>
</organism>
<evidence type="ECO:0008006" key="3">
    <source>
        <dbReference type="Google" id="ProtNLM"/>
    </source>
</evidence>
<dbReference type="Proteomes" id="UP000094379">
    <property type="component" value="Unassembled WGS sequence"/>
</dbReference>
<dbReference type="EMBL" id="MCRI01000068">
    <property type="protein sequence ID" value="ODN65450.1"/>
    <property type="molecule type" value="Genomic_DNA"/>
</dbReference>
<dbReference type="Pfam" id="PF09493">
    <property type="entry name" value="DUF2389"/>
    <property type="match status" value="1"/>
</dbReference>
<evidence type="ECO:0000313" key="2">
    <source>
        <dbReference type="Proteomes" id="UP000094379"/>
    </source>
</evidence>
<accession>A0A1E3GN56</accession>
<evidence type="ECO:0000313" key="1">
    <source>
        <dbReference type="EMBL" id="ODN65450.1"/>
    </source>
</evidence>
<comment type="caution">
    <text evidence="1">The sequence shown here is derived from an EMBL/GenBank/DDBJ whole genome shotgun (WGS) entry which is preliminary data.</text>
</comment>
<proteinExistence type="predicted"/>
<dbReference type="STRING" id="291169.A9E74_02761"/>
<reference evidence="1 2" key="1">
    <citation type="submission" date="2016-07" db="EMBL/GenBank/DDBJ databases">
        <title>Draft Genome Sequence of Methylophaga muralis Bur 1.</title>
        <authorList>
            <person name="Vasilenko O.V."/>
            <person name="Doronina N.V."/>
            <person name="Shmareva M.N."/>
            <person name="Tarlachkov S.V."/>
            <person name="Mustakhimov I."/>
            <person name="Trotsenko Y.A."/>
        </authorList>
    </citation>
    <scope>NUCLEOTIDE SEQUENCE [LARGE SCALE GENOMIC DNA]</scope>
    <source>
        <strain evidence="1 2">Bur 1</strain>
    </source>
</reference>
<dbReference type="NCBIfam" id="TIGR02450">
    <property type="entry name" value="TIGR02450 family Trp-rich protein"/>
    <property type="match status" value="1"/>
</dbReference>
<sequence>MLPENAQAGVYLQSCHVNLLSPGIAMNRINPAKLHNSKWTAVNPIKREKHFLVSDIEFAEDGLVTSCKLEAIISKKLYSINWTELKNQEKWIQGWK</sequence>
<gene>
    <name evidence="1" type="ORF">A9E74_02761</name>
</gene>
<dbReference type="InterPro" id="IPR012663">
    <property type="entry name" value="CHP02450_Tryp"/>
</dbReference>